<evidence type="ECO:0000313" key="2">
    <source>
        <dbReference type="Proteomes" id="UP000178985"/>
    </source>
</evidence>
<name>A0A1F6V264_9BACT</name>
<dbReference type="Proteomes" id="UP000178985">
    <property type="component" value="Unassembled WGS sequence"/>
</dbReference>
<gene>
    <name evidence="1" type="ORF">A2733_02065</name>
</gene>
<reference evidence="1 2" key="1">
    <citation type="journal article" date="2016" name="Nat. Commun.">
        <title>Thousands of microbial genomes shed light on interconnected biogeochemical processes in an aquifer system.</title>
        <authorList>
            <person name="Anantharaman K."/>
            <person name="Brown C.T."/>
            <person name="Hug L.A."/>
            <person name="Sharon I."/>
            <person name="Castelle C.J."/>
            <person name="Probst A.J."/>
            <person name="Thomas B.C."/>
            <person name="Singh A."/>
            <person name="Wilkins M.J."/>
            <person name="Karaoz U."/>
            <person name="Brodie E.L."/>
            <person name="Williams K.H."/>
            <person name="Hubbard S.S."/>
            <person name="Banfield J.F."/>
        </authorList>
    </citation>
    <scope>NUCLEOTIDE SEQUENCE [LARGE SCALE GENOMIC DNA]</scope>
</reference>
<sequence>MTNENFIPMGSKEDRMRLEKTLNFDDANSVLYGIEITEKNSELATEIFDIKSEMQKRPYLKDTNPDTGELKKGGKTEYDVEKENLKKHIKENLTRPSKYVKGAIIKGLIAAGLAADFLNYGPVSDGIVNLSIAISNNIGGDFSNIYDTLTITELGMIVVLFGKSIQSGVRSIIQTMKTKVATNKAFQRMIAMQAMGAKENTAKRIIKVESAATIKSDYYKDREGYAGVENRYSKSGSGEFGINLEDIQKMRKTLDEMNIPRFDRQKYMTKRDKKKYL</sequence>
<accession>A0A1F6V264</accession>
<dbReference type="AlphaFoldDB" id="A0A1F6V264"/>
<proteinExistence type="predicted"/>
<protein>
    <submittedName>
        <fullName evidence="1">Uncharacterized protein</fullName>
    </submittedName>
</protein>
<comment type="caution">
    <text evidence="1">The sequence shown here is derived from an EMBL/GenBank/DDBJ whole genome shotgun (WGS) entry which is preliminary data.</text>
</comment>
<organism evidence="1 2">
    <name type="scientific">Candidatus Nomurabacteria bacterium RIFCSPHIGHO2_01_FULL_40_20</name>
    <dbReference type="NCBI Taxonomy" id="1801738"/>
    <lineage>
        <taxon>Bacteria</taxon>
        <taxon>Candidatus Nomuraibacteriota</taxon>
    </lineage>
</organism>
<dbReference type="EMBL" id="MFTO01000013">
    <property type="protein sequence ID" value="OGI63732.1"/>
    <property type="molecule type" value="Genomic_DNA"/>
</dbReference>
<evidence type="ECO:0000313" key="1">
    <source>
        <dbReference type="EMBL" id="OGI63732.1"/>
    </source>
</evidence>